<dbReference type="InterPro" id="IPR014001">
    <property type="entry name" value="Helicase_ATP-bd"/>
</dbReference>
<dbReference type="STRING" id="1358809.S7XUP9"/>
<dbReference type="AlphaFoldDB" id="S7XUP9"/>
<dbReference type="InterPro" id="IPR001650">
    <property type="entry name" value="Helicase_C-like"/>
</dbReference>
<dbReference type="SMART" id="SM00490">
    <property type="entry name" value="HELICc"/>
    <property type="match status" value="1"/>
</dbReference>
<dbReference type="HOGENOM" id="CLU_002902_0_0_1"/>
<dbReference type="Proteomes" id="UP000014978">
    <property type="component" value="Unassembled WGS sequence"/>
</dbReference>
<dbReference type="Gene3D" id="1.10.3380.30">
    <property type="match status" value="1"/>
</dbReference>
<dbReference type="PROSITE" id="PS51192">
    <property type="entry name" value="HELICASE_ATP_BIND_1"/>
    <property type="match status" value="1"/>
</dbReference>
<dbReference type="InParanoid" id="S7XUP9"/>
<dbReference type="Pfam" id="PF00271">
    <property type="entry name" value="Helicase_C"/>
    <property type="match status" value="1"/>
</dbReference>
<feature type="domain" description="Helicase ATP-binding" evidence="5">
    <location>
        <begin position="112"/>
        <end position="267"/>
    </location>
</feature>
<dbReference type="InterPro" id="IPR050699">
    <property type="entry name" value="RNA-DNA_Helicase"/>
</dbReference>
<dbReference type="InterPro" id="IPR012961">
    <property type="entry name" value="Ski2/MTR4_C"/>
</dbReference>
<accession>S7XUP9</accession>
<dbReference type="OrthoDB" id="64767at2759"/>
<dbReference type="InterPro" id="IPR011545">
    <property type="entry name" value="DEAD/DEAH_box_helicase_dom"/>
</dbReference>
<evidence type="ECO:0000313" key="7">
    <source>
        <dbReference type="EMBL" id="EPR79623.1"/>
    </source>
</evidence>
<dbReference type="SUPFAM" id="SSF52540">
    <property type="entry name" value="P-loop containing nucleoside triphosphate hydrolases"/>
    <property type="match status" value="1"/>
</dbReference>
<dbReference type="InterPro" id="IPR027417">
    <property type="entry name" value="P-loop_NTPase"/>
</dbReference>
<dbReference type="Pfam" id="PF08148">
    <property type="entry name" value="DSHCT"/>
    <property type="match status" value="1"/>
</dbReference>
<comment type="caution">
    <text evidence="7">The sequence shown here is derived from an EMBL/GenBank/DDBJ whole genome shotgun (WGS) entry which is preliminary data.</text>
</comment>
<evidence type="ECO:0000256" key="2">
    <source>
        <dbReference type="ARBA" id="ARBA00022801"/>
    </source>
</evidence>
<evidence type="ECO:0000259" key="6">
    <source>
        <dbReference type="PROSITE" id="PS51194"/>
    </source>
</evidence>
<keyword evidence="4" id="KW-0067">ATP-binding</keyword>
<evidence type="ECO:0000256" key="4">
    <source>
        <dbReference type="ARBA" id="ARBA00022840"/>
    </source>
</evidence>
<keyword evidence="1" id="KW-0547">Nucleotide-binding</keyword>
<protein>
    <submittedName>
        <fullName evidence="7">ATP dependent ATP helicase</fullName>
    </submittedName>
</protein>
<dbReference type="GO" id="GO:0055087">
    <property type="term" value="C:Ski complex"/>
    <property type="evidence" value="ECO:0007669"/>
    <property type="project" value="TreeGrafter"/>
</dbReference>
<feature type="domain" description="Helicase C-terminal" evidence="6">
    <location>
        <begin position="348"/>
        <end position="546"/>
    </location>
</feature>
<dbReference type="SMART" id="SM00487">
    <property type="entry name" value="DEXDc"/>
    <property type="match status" value="1"/>
</dbReference>
<dbReference type="GO" id="GO:0005524">
    <property type="term" value="F:ATP binding"/>
    <property type="evidence" value="ECO:0007669"/>
    <property type="project" value="UniProtKB-KW"/>
</dbReference>
<evidence type="ECO:0000256" key="1">
    <source>
        <dbReference type="ARBA" id="ARBA00022741"/>
    </source>
</evidence>
<dbReference type="PANTHER" id="PTHR12131:SF1">
    <property type="entry name" value="ATP-DEPENDENT RNA HELICASE SUPV3L1, MITOCHONDRIAL-RELATED"/>
    <property type="match status" value="1"/>
</dbReference>
<dbReference type="Pfam" id="PF00270">
    <property type="entry name" value="DEAD"/>
    <property type="match status" value="1"/>
</dbReference>
<evidence type="ECO:0000259" key="5">
    <source>
        <dbReference type="PROSITE" id="PS51192"/>
    </source>
</evidence>
<name>S7XUP9_SPRLO</name>
<dbReference type="GO" id="GO:0004386">
    <property type="term" value="F:helicase activity"/>
    <property type="evidence" value="ECO:0007669"/>
    <property type="project" value="UniProtKB-KW"/>
</dbReference>
<dbReference type="OMA" id="KATEICT"/>
<dbReference type="CDD" id="cd18795">
    <property type="entry name" value="SF2_C_Ski2"/>
    <property type="match status" value="1"/>
</dbReference>
<dbReference type="FunFam" id="3.40.50.300:FF:000190">
    <property type="entry name" value="ATP-dependent RNA helicase"/>
    <property type="match status" value="1"/>
</dbReference>
<dbReference type="VEuPathDB" id="MicrosporidiaDB:SLOPH_148"/>
<dbReference type="FunCoup" id="S7XUP9">
    <property type="interactions" value="127"/>
</dbReference>
<keyword evidence="8" id="KW-1185">Reference proteome</keyword>
<evidence type="ECO:0000256" key="3">
    <source>
        <dbReference type="ARBA" id="ARBA00022806"/>
    </source>
</evidence>
<dbReference type="EMBL" id="ATCN01000177">
    <property type="protein sequence ID" value="EPR79623.1"/>
    <property type="molecule type" value="Genomic_DNA"/>
</dbReference>
<organism evidence="7 8">
    <name type="scientific">Spraguea lophii (strain 42_110)</name>
    <name type="common">Microsporidian parasite</name>
    <dbReference type="NCBI Taxonomy" id="1358809"/>
    <lineage>
        <taxon>Eukaryota</taxon>
        <taxon>Fungi</taxon>
        <taxon>Fungi incertae sedis</taxon>
        <taxon>Microsporidia</taxon>
        <taxon>Spragueidae</taxon>
        <taxon>Spraguea</taxon>
    </lineage>
</organism>
<evidence type="ECO:0000313" key="8">
    <source>
        <dbReference type="Proteomes" id="UP000014978"/>
    </source>
</evidence>
<reference evidence="8" key="1">
    <citation type="journal article" date="2013" name="PLoS Genet.">
        <title>The genome of Spraguea lophii and the basis of host-microsporidian interactions.</title>
        <authorList>
            <person name="Campbell S.E."/>
            <person name="Williams T.A."/>
            <person name="Yousuf A."/>
            <person name="Soanes D.M."/>
            <person name="Paszkiewicz K.H."/>
            <person name="Williams B.A.P."/>
        </authorList>
    </citation>
    <scope>NUCLEOTIDE SEQUENCE [LARGE SCALE GENOMIC DNA]</scope>
    <source>
        <strain evidence="8">42_110</strain>
    </source>
</reference>
<keyword evidence="2" id="KW-0378">Hydrolase</keyword>
<keyword evidence="3 7" id="KW-0347">Helicase</keyword>
<dbReference type="GO" id="GO:0003676">
    <property type="term" value="F:nucleic acid binding"/>
    <property type="evidence" value="ECO:0007669"/>
    <property type="project" value="InterPro"/>
</dbReference>
<dbReference type="PANTHER" id="PTHR12131">
    <property type="entry name" value="ATP-DEPENDENT RNA AND DNA HELICASE"/>
    <property type="match status" value="1"/>
</dbReference>
<dbReference type="SMART" id="SM01142">
    <property type="entry name" value="DSHCT"/>
    <property type="match status" value="1"/>
</dbReference>
<dbReference type="Gene3D" id="3.40.50.300">
    <property type="entry name" value="P-loop containing nucleotide triphosphate hydrolases"/>
    <property type="match status" value="2"/>
</dbReference>
<gene>
    <name evidence="7" type="ORF">SLOPH_148</name>
</gene>
<dbReference type="GO" id="GO:0016787">
    <property type="term" value="F:hydrolase activity"/>
    <property type="evidence" value="ECO:0007669"/>
    <property type="project" value="UniProtKB-KW"/>
</dbReference>
<dbReference type="PROSITE" id="PS51194">
    <property type="entry name" value="HELICASE_CTER"/>
    <property type="match status" value="1"/>
</dbReference>
<dbReference type="GO" id="GO:0070478">
    <property type="term" value="P:nuclear-transcribed mRNA catabolic process, 3'-5' exonucleolytic nonsense-mediated decay"/>
    <property type="evidence" value="ECO:0007669"/>
    <property type="project" value="TreeGrafter"/>
</dbReference>
<sequence length="934" mass="109041">MDPFSKYLLSSLYENDEEHELEYDIEGNITALRNKKESMNTITDKESKISIEELLCTENNFDGITNKLESLSFEYKAIKIEKDFIPENYNECVNEEELKLGFETDIFQKQAFYYVSKNESIFVTAHTSSGKTLIADYALFLSAKNKTKAIYTSPIKALSNQKYYEFKQKYDVGILTGDVQINTDANSLIMTTEILRNMLYKNTSFVDDVEFIIFDEVHYINDESRGVVWEECLIMLPGHITIIMLSATVSNEYEFADWVAKTRKKNIHIISTKKRVVPLEHYIFKDGYTYTTEGKLIKKVISKRIESVEKNTITVVHSRKKEKPKKIEENYNINVYRQNSKRTPNYVYLVGYLMEYKLFPAIFFCFSQKRCEEVAKSINFFKLINDKEREEIKKGLKMFDCLKEEDKELPQIEFIKSLLLKGVGVHHSSLLPIVKEVVEILFSKNLIKILFATETFAMGVNMPARSVVFLTLRKRSNDTFRYLLSSEYTQMSGRAGRRGRDKLGTVIIAGNELPPEKAVRGMIYGNAQPLKSKFKISFEMVISVLRTKTKVEDVLRMSFGEAAVKKRFFKDLLILRELENKKDEFVCKNCNGMNEYINLMIEISKLNQELIKNTKINIDKMIIRTSGGEWIKASGIDYKNLNKHKFPQDSEILESVPDNSVKERKIHLDEIIYLINDNKIFTEYNATTHLDVINQLTLKEKINKIKEHKSLHCPTFKKCYEEYINQITKEDRIKEIKDRYSDSNLNFIYELYNRIDFLRKKEYIDENRKLLLKGEVASEIKTLNTVFATELLFGNKLKKYSPNEIISILSSMINTENFEYEGKINTSEIENDFTILQEEIEKNNIPLMEELNFSASDAILSWCEGRSFREITTEYKIPEGYFVRLILRLDECCRELIKVASIIGDDELEQKVIKIQENIKRDIVFQPSLYTIID</sequence>
<proteinExistence type="predicted"/>